<sequence length="301" mass="32644">MSAPGPQDLDPAAAAERFDNVEAFPAPATNDDLVVAHMGLVSHIVRETMSRVPAHVSRDDLHSAGLTALVKAARAFEPGRGVPFTRYAASRIRGAILDELRGIDWASRSVRRRGRDLDEARTRLAAKLGRVPDNAEVAADLGISVAEVENNDGDVARANVLSLQGGAETPFEDLLVSEGPTPEELVEHRERLAYLVDAIEELPERLRIVVREYFLAERPMAEIAATLGVTESRVSQIRAEALVLLRDALNSALDPALVPAHPRPDGCAAQRRSAYFEAVAARHASHRLNHSPVVQRLHSSA</sequence>
<dbReference type="InterPro" id="IPR000943">
    <property type="entry name" value="RNA_pol_sigma70"/>
</dbReference>
<evidence type="ECO:0000259" key="7">
    <source>
        <dbReference type="Pfam" id="PF04545"/>
    </source>
</evidence>
<dbReference type="InterPro" id="IPR007627">
    <property type="entry name" value="RNA_pol_sigma70_r2"/>
</dbReference>
<dbReference type="InterPro" id="IPR013324">
    <property type="entry name" value="RNA_pol_sigma_r3/r4-like"/>
</dbReference>
<gene>
    <name evidence="8" type="ORF">GCM10022215_15340</name>
</gene>
<dbReference type="InterPro" id="IPR013325">
    <property type="entry name" value="RNA_pol_sigma_r2"/>
</dbReference>
<dbReference type="Gene3D" id="1.10.1740.10">
    <property type="match status" value="1"/>
</dbReference>
<dbReference type="Pfam" id="PF04545">
    <property type="entry name" value="Sigma70_r4"/>
    <property type="match status" value="1"/>
</dbReference>
<dbReference type="SUPFAM" id="SSF88659">
    <property type="entry name" value="Sigma3 and sigma4 domains of RNA polymerase sigma factors"/>
    <property type="match status" value="2"/>
</dbReference>
<evidence type="ECO:0000259" key="5">
    <source>
        <dbReference type="Pfam" id="PF04539"/>
    </source>
</evidence>
<dbReference type="InterPro" id="IPR007630">
    <property type="entry name" value="RNA_pol_sigma70_r4"/>
</dbReference>
<reference evidence="9" key="1">
    <citation type="journal article" date="2019" name="Int. J. Syst. Evol. Microbiol.">
        <title>The Global Catalogue of Microorganisms (GCM) 10K type strain sequencing project: providing services to taxonomists for standard genome sequencing and annotation.</title>
        <authorList>
            <consortium name="The Broad Institute Genomics Platform"/>
            <consortium name="The Broad Institute Genome Sequencing Center for Infectious Disease"/>
            <person name="Wu L."/>
            <person name="Ma J."/>
        </authorList>
    </citation>
    <scope>NUCLEOTIDE SEQUENCE [LARGE SCALE GENOMIC DNA]</scope>
    <source>
        <strain evidence="9">JCM 16703</strain>
    </source>
</reference>
<evidence type="ECO:0000259" key="6">
    <source>
        <dbReference type="Pfam" id="PF04542"/>
    </source>
</evidence>
<dbReference type="PRINTS" id="PR00046">
    <property type="entry name" value="SIGMA70FCT"/>
</dbReference>
<keyword evidence="4" id="KW-0804">Transcription</keyword>
<proteinExistence type="predicted"/>
<evidence type="ECO:0008006" key="10">
    <source>
        <dbReference type="Google" id="ProtNLM"/>
    </source>
</evidence>
<keyword evidence="3" id="KW-0238">DNA-binding</keyword>
<keyword evidence="2" id="KW-0731">Sigma factor</keyword>
<keyword evidence="1" id="KW-0805">Transcription regulation</keyword>
<dbReference type="Gene3D" id="1.20.140.160">
    <property type="match status" value="1"/>
</dbReference>
<evidence type="ECO:0000256" key="3">
    <source>
        <dbReference type="ARBA" id="ARBA00023125"/>
    </source>
</evidence>
<dbReference type="Pfam" id="PF04539">
    <property type="entry name" value="Sigma70_r3"/>
    <property type="match status" value="1"/>
</dbReference>
<feature type="domain" description="RNA polymerase sigma-70 region 2" evidence="6">
    <location>
        <begin position="33"/>
        <end position="105"/>
    </location>
</feature>
<dbReference type="NCBIfam" id="TIGR02937">
    <property type="entry name" value="sigma70-ECF"/>
    <property type="match status" value="1"/>
</dbReference>
<feature type="domain" description="RNA polymerase sigma-70 region 4" evidence="7">
    <location>
        <begin position="198"/>
        <end position="246"/>
    </location>
</feature>
<dbReference type="InterPro" id="IPR014284">
    <property type="entry name" value="RNA_pol_sigma-70_dom"/>
</dbReference>
<name>A0ABP7XGR6_9ACTN</name>
<dbReference type="Pfam" id="PF04542">
    <property type="entry name" value="Sigma70_r2"/>
    <property type="match status" value="1"/>
</dbReference>
<evidence type="ECO:0000313" key="8">
    <source>
        <dbReference type="EMBL" id="GAA4115968.1"/>
    </source>
</evidence>
<comment type="caution">
    <text evidence="8">The sequence shown here is derived from an EMBL/GenBank/DDBJ whole genome shotgun (WGS) entry which is preliminary data.</text>
</comment>
<keyword evidence="9" id="KW-1185">Reference proteome</keyword>
<dbReference type="SUPFAM" id="SSF88946">
    <property type="entry name" value="Sigma2 domain of RNA polymerase sigma factors"/>
    <property type="match status" value="1"/>
</dbReference>
<dbReference type="PANTHER" id="PTHR30385">
    <property type="entry name" value="SIGMA FACTOR F FLAGELLAR"/>
    <property type="match status" value="1"/>
</dbReference>
<accession>A0ABP7XGR6</accession>
<feature type="domain" description="RNA polymerase sigma-70 region 3" evidence="5">
    <location>
        <begin position="115"/>
        <end position="184"/>
    </location>
</feature>
<evidence type="ECO:0000256" key="4">
    <source>
        <dbReference type="ARBA" id="ARBA00023163"/>
    </source>
</evidence>
<evidence type="ECO:0000313" key="9">
    <source>
        <dbReference type="Proteomes" id="UP001501495"/>
    </source>
</evidence>
<dbReference type="CDD" id="cd06171">
    <property type="entry name" value="Sigma70_r4"/>
    <property type="match status" value="1"/>
</dbReference>
<dbReference type="EMBL" id="BAAAZH010000012">
    <property type="protein sequence ID" value="GAA4115968.1"/>
    <property type="molecule type" value="Genomic_DNA"/>
</dbReference>
<dbReference type="PANTHER" id="PTHR30385:SF7">
    <property type="entry name" value="RNA POLYMERASE SIGMA FACTOR FLIA"/>
    <property type="match status" value="1"/>
</dbReference>
<evidence type="ECO:0000256" key="1">
    <source>
        <dbReference type="ARBA" id="ARBA00023015"/>
    </source>
</evidence>
<dbReference type="PIRSF" id="PIRSF000770">
    <property type="entry name" value="RNA_pol_sigma-SigE/K"/>
    <property type="match status" value="1"/>
</dbReference>
<dbReference type="InterPro" id="IPR007624">
    <property type="entry name" value="RNA_pol_sigma70_r3"/>
</dbReference>
<dbReference type="Proteomes" id="UP001501495">
    <property type="component" value="Unassembled WGS sequence"/>
</dbReference>
<dbReference type="RefSeq" id="WP_344732720.1">
    <property type="nucleotide sequence ID" value="NZ_BAAAZH010000012.1"/>
</dbReference>
<protein>
    <recommendedName>
        <fullName evidence="10">FliA/WhiG family RNA polymerase sigma factor</fullName>
    </recommendedName>
</protein>
<evidence type="ECO:0000256" key="2">
    <source>
        <dbReference type="ARBA" id="ARBA00023082"/>
    </source>
</evidence>
<organism evidence="8 9">
    <name type="scientific">Nocardioides fonticola</name>
    <dbReference type="NCBI Taxonomy" id="450363"/>
    <lineage>
        <taxon>Bacteria</taxon>
        <taxon>Bacillati</taxon>
        <taxon>Actinomycetota</taxon>
        <taxon>Actinomycetes</taxon>
        <taxon>Propionibacteriales</taxon>
        <taxon>Nocardioidaceae</taxon>
        <taxon>Nocardioides</taxon>
    </lineage>
</organism>